<dbReference type="InterPro" id="IPR002611">
    <property type="entry name" value="IstB_ATP-bd"/>
</dbReference>
<dbReference type="PANTHER" id="PTHR30050">
    <property type="entry name" value="CHROMOSOMAL REPLICATION INITIATOR PROTEIN DNAA"/>
    <property type="match status" value="1"/>
</dbReference>
<protein>
    <submittedName>
        <fullName evidence="5">Insertion sequence IS5376 putative ATP-binding protein</fullName>
    </submittedName>
</protein>
<organism evidence="5 6">
    <name type="scientific">Pontiella desulfatans</name>
    <dbReference type="NCBI Taxonomy" id="2750659"/>
    <lineage>
        <taxon>Bacteria</taxon>
        <taxon>Pseudomonadati</taxon>
        <taxon>Kiritimatiellota</taxon>
        <taxon>Kiritimatiellia</taxon>
        <taxon>Kiritimatiellales</taxon>
        <taxon>Pontiellaceae</taxon>
        <taxon>Pontiella</taxon>
    </lineage>
</organism>
<dbReference type="GO" id="GO:0006260">
    <property type="term" value="P:DNA replication"/>
    <property type="evidence" value="ECO:0007669"/>
    <property type="project" value="TreeGrafter"/>
</dbReference>
<dbReference type="InterPro" id="IPR047661">
    <property type="entry name" value="IstB"/>
</dbReference>
<dbReference type="PANTHER" id="PTHR30050:SF4">
    <property type="entry name" value="ATP-BINDING PROTEIN RV3427C IN INSERTION SEQUENCE-RELATED"/>
    <property type="match status" value="1"/>
</dbReference>
<dbReference type="Gene3D" id="3.40.50.300">
    <property type="entry name" value="P-loop containing nucleotide triphosphate hydrolases"/>
    <property type="match status" value="1"/>
</dbReference>
<dbReference type="Proteomes" id="UP000366872">
    <property type="component" value="Unassembled WGS sequence"/>
</dbReference>
<evidence type="ECO:0000256" key="2">
    <source>
        <dbReference type="ARBA" id="ARBA00022741"/>
    </source>
</evidence>
<dbReference type="GO" id="GO:0005524">
    <property type="term" value="F:ATP binding"/>
    <property type="evidence" value="ECO:0007669"/>
    <property type="project" value="UniProtKB-KW"/>
</dbReference>
<keyword evidence="2" id="KW-0547">Nucleotide-binding</keyword>
<dbReference type="AlphaFoldDB" id="A0A6C2TWK8"/>
<proteinExistence type="inferred from homology"/>
<dbReference type="InterPro" id="IPR027417">
    <property type="entry name" value="P-loop_NTPase"/>
</dbReference>
<gene>
    <name evidence="5" type="ORF">PDESU_00432</name>
</gene>
<feature type="domain" description="AAA+ ATPase" evidence="4">
    <location>
        <begin position="103"/>
        <end position="238"/>
    </location>
</feature>
<evidence type="ECO:0000259" key="4">
    <source>
        <dbReference type="SMART" id="SM00382"/>
    </source>
</evidence>
<reference evidence="5 6" key="1">
    <citation type="submission" date="2019-04" db="EMBL/GenBank/DDBJ databases">
        <authorList>
            <person name="Van Vliet M D."/>
        </authorList>
    </citation>
    <scope>NUCLEOTIDE SEQUENCE [LARGE SCALE GENOMIC DNA]</scope>
    <source>
        <strain evidence="5 6">F1</strain>
    </source>
</reference>
<sequence length="260" mass="30062">MSAQTSSHVLLEHYLKTLKLPSILREHRKMASVCQAERADYSTYLLRLIEQEILDREQRAAERRLKSARFPVVKTLDSFRFEEQPSINQPLVRELAHGEFIKERENVLLIGNSGTGKTHLATALAFAACQMGFKVRFFGVTALVTQLLERREERQLDRFFKQLERSDLLVLDELGYVPFSKMGAELLFEVVSRAYERTSLVVTTNLPFESWTEVMGSQRLTGALLDRLTHRVHILEANGESFRLQDSLRRRGQRQKTKKP</sequence>
<dbReference type="PIRSF" id="PIRSF003073">
    <property type="entry name" value="DNAC_TnpB_IstB"/>
    <property type="match status" value="1"/>
</dbReference>
<dbReference type="InterPro" id="IPR028350">
    <property type="entry name" value="DNAC/IstB-like"/>
</dbReference>
<evidence type="ECO:0000313" key="5">
    <source>
        <dbReference type="EMBL" id="VGO11884.1"/>
    </source>
</evidence>
<dbReference type="CDD" id="cd00009">
    <property type="entry name" value="AAA"/>
    <property type="match status" value="1"/>
</dbReference>
<dbReference type="SUPFAM" id="SSF52540">
    <property type="entry name" value="P-loop containing nucleoside triphosphate hydrolases"/>
    <property type="match status" value="1"/>
</dbReference>
<dbReference type="RefSeq" id="WP_136077599.1">
    <property type="nucleotide sequence ID" value="NZ_CAAHFG010000001.1"/>
</dbReference>
<keyword evidence="3 5" id="KW-0067">ATP-binding</keyword>
<name>A0A6C2TWK8_PONDE</name>
<dbReference type="NCBIfam" id="NF038214">
    <property type="entry name" value="IS21_help_AAA"/>
    <property type="match status" value="1"/>
</dbReference>
<evidence type="ECO:0000313" key="6">
    <source>
        <dbReference type="Proteomes" id="UP000366872"/>
    </source>
</evidence>
<evidence type="ECO:0000256" key="3">
    <source>
        <dbReference type="ARBA" id="ARBA00022840"/>
    </source>
</evidence>
<dbReference type="EMBL" id="CAAHFG010000001">
    <property type="protein sequence ID" value="VGO11884.1"/>
    <property type="molecule type" value="Genomic_DNA"/>
</dbReference>
<dbReference type="SMART" id="SM00382">
    <property type="entry name" value="AAA"/>
    <property type="match status" value="1"/>
</dbReference>
<accession>A0A6C2TWK8</accession>
<evidence type="ECO:0000256" key="1">
    <source>
        <dbReference type="ARBA" id="ARBA00008059"/>
    </source>
</evidence>
<dbReference type="InterPro" id="IPR003593">
    <property type="entry name" value="AAA+_ATPase"/>
</dbReference>
<keyword evidence="6" id="KW-1185">Reference proteome</keyword>
<dbReference type="Pfam" id="PF01695">
    <property type="entry name" value="IstB_IS21"/>
    <property type="match status" value="1"/>
</dbReference>
<comment type="similarity">
    <text evidence="1">Belongs to the IS21/IS1162 putative ATP-binding protein family.</text>
</comment>